<evidence type="ECO:0000256" key="1">
    <source>
        <dbReference type="SAM" id="Phobius"/>
    </source>
</evidence>
<reference evidence="2 3" key="1">
    <citation type="submission" date="2023-10" db="EMBL/GenBank/DDBJ databases">
        <title>Development of a sustainable strategy for remediation of hydrocarbon-contaminated territories based on the waste exchange concept.</title>
        <authorList>
            <person name="Krivoruchko A."/>
        </authorList>
    </citation>
    <scope>NUCLEOTIDE SEQUENCE [LARGE SCALE GENOMIC DNA]</scope>
    <source>
        <strain evidence="2 3">IEGM 60</strain>
    </source>
</reference>
<keyword evidence="3" id="KW-1185">Reference proteome</keyword>
<gene>
    <name evidence="2" type="ORF">R3Q59_13315</name>
</gene>
<organism evidence="2 3">
    <name type="scientific">Rhodococcus jostii</name>
    <dbReference type="NCBI Taxonomy" id="132919"/>
    <lineage>
        <taxon>Bacteria</taxon>
        <taxon>Bacillati</taxon>
        <taxon>Actinomycetota</taxon>
        <taxon>Actinomycetes</taxon>
        <taxon>Mycobacteriales</taxon>
        <taxon>Nocardiaceae</taxon>
        <taxon>Rhodococcus</taxon>
    </lineage>
</organism>
<protein>
    <submittedName>
        <fullName evidence="2">Uncharacterized protein</fullName>
    </submittedName>
</protein>
<keyword evidence="1" id="KW-0472">Membrane</keyword>
<evidence type="ECO:0000313" key="2">
    <source>
        <dbReference type="EMBL" id="MDV6281492.1"/>
    </source>
</evidence>
<dbReference type="EMBL" id="JAWLKA010000006">
    <property type="protein sequence ID" value="MDV6281492.1"/>
    <property type="molecule type" value="Genomic_DNA"/>
</dbReference>
<dbReference type="Proteomes" id="UP001185737">
    <property type="component" value="Unassembled WGS sequence"/>
</dbReference>
<comment type="caution">
    <text evidence="2">The sequence shown here is derived from an EMBL/GenBank/DDBJ whole genome shotgun (WGS) entry which is preliminary data.</text>
</comment>
<accession>A0ABU4CDT3</accession>
<feature type="transmembrane region" description="Helical" evidence="1">
    <location>
        <begin position="6"/>
        <end position="27"/>
    </location>
</feature>
<keyword evidence="1" id="KW-1133">Transmembrane helix</keyword>
<proteinExistence type="predicted"/>
<evidence type="ECO:0000313" key="3">
    <source>
        <dbReference type="Proteomes" id="UP001185737"/>
    </source>
</evidence>
<sequence length="151" mass="16799">MPQLIAALIVIAIVLFTISIVLHILFWPFIMAQNYFLFEHGIDRYSTLAIVVGVIAQLIYIGAALAGLWIAGTWKPPTDRTGKVIGAVAFLGVCAVMFGFFFPSDMDPRQRLDKFEEKCVEEVEAEHPSGAGQPQRVDLINECVDRKVDDM</sequence>
<dbReference type="RefSeq" id="WP_317568523.1">
    <property type="nucleotide sequence ID" value="NZ_JAWLKA010000006.1"/>
</dbReference>
<feature type="transmembrane region" description="Helical" evidence="1">
    <location>
        <begin position="48"/>
        <end position="72"/>
    </location>
</feature>
<name>A0ABU4CDT3_RHOJO</name>
<keyword evidence="1" id="KW-0812">Transmembrane</keyword>
<feature type="transmembrane region" description="Helical" evidence="1">
    <location>
        <begin position="84"/>
        <end position="102"/>
    </location>
</feature>